<organism evidence="2 3">
    <name type="scientific">Corynebacterium nuruki</name>
    <dbReference type="NCBI Taxonomy" id="1032851"/>
    <lineage>
        <taxon>Bacteria</taxon>
        <taxon>Bacillati</taxon>
        <taxon>Actinomycetota</taxon>
        <taxon>Actinomycetes</taxon>
        <taxon>Mycobacteriales</taxon>
        <taxon>Corynebacteriaceae</taxon>
        <taxon>Corynebacterium</taxon>
    </lineage>
</organism>
<evidence type="ECO:0000313" key="2">
    <source>
        <dbReference type="EMBL" id="HCT14353.1"/>
    </source>
</evidence>
<name>A0A3D4SYJ6_9CORY</name>
<feature type="transmembrane region" description="Helical" evidence="1">
    <location>
        <begin position="67"/>
        <end position="86"/>
    </location>
</feature>
<keyword evidence="1" id="KW-1133">Transmembrane helix</keyword>
<dbReference type="Proteomes" id="UP000261739">
    <property type="component" value="Unassembled WGS sequence"/>
</dbReference>
<protein>
    <recommendedName>
        <fullName evidence="4">SdpI family protein</fullName>
    </recommendedName>
</protein>
<feature type="transmembrane region" description="Helical" evidence="1">
    <location>
        <begin position="92"/>
        <end position="116"/>
    </location>
</feature>
<keyword evidence="1" id="KW-0812">Transmembrane</keyword>
<proteinExistence type="predicted"/>
<dbReference type="STRING" id="863239.GCA_000213935_01352"/>
<evidence type="ECO:0000313" key="3">
    <source>
        <dbReference type="Proteomes" id="UP000261739"/>
    </source>
</evidence>
<accession>A0A3D4SYJ6</accession>
<evidence type="ECO:0008006" key="4">
    <source>
        <dbReference type="Google" id="ProtNLM"/>
    </source>
</evidence>
<feature type="transmembrane region" description="Helical" evidence="1">
    <location>
        <begin position="6"/>
        <end position="25"/>
    </location>
</feature>
<dbReference type="EMBL" id="DQID01000161">
    <property type="protein sequence ID" value="HCT14353.1"/>
    <property type="molecule type" value="Genomic_DNA"/>
</dbReference>
<comment type="caution">
    <text evidence="2">The sequence shown here is derived from an EMBL/GenBank/DDBJ whole genome shotgun (WGS) entry which is preliminary data.</text>
</comment>
<gene>
    <name evidence="2" type="ORF">DIW82_06050</name>
</gene>
<reference evidence="2 3" key="1">
    <citation type="journal article" date="2018" name="Nat. Biotechnol.">
        <title>A standardized bacterial taxonomy based on genome phylogeny substantially revises the tree of life.</title>
        <authorList>
            <person name="Parks D.H."/>
            <person name="Chuvochina M."/>
            <person name="Waite D.W."/>
            <person name="Rinke C."/>
            <person name="Skarshewski A."/>
            <person name="Chaumeil P.A."/>
            <person name="Hugenholtz P."/>
        </authorList>
    </citation>
    <scope>NUCLEOTIDE SEQUENCE [LARGE SCALE GENOMIC DNA]</scope>
    <source>
        <strain evidence="2">UBA11247</strain>
    </source>
</reference>
<sequence length="131" mass="13682">MSDETTGLIAGLLAVVAALIVYSMIRAAARGQLTKESGFGIVSSPVKKTDATWAAGHEAALPVARKTIVATAVVWVIVLVIGLIIGEDWAGYLGIVPYAVIIVGFVPMVQAANAAAREAAKKSPKKKRKKK</sequence>
<dbReference type="RefSeq" id="WP_010120708.1">
    <property type="nucleotide sequence ID" value="NZ_DAITTW010000077.1"/>
</dbReference>
<dbReference type="AlphaFoldDB" id="A0A3D4SYJ6"/>
<evidence type="ECO:0000256" key="1">
    <source>
        <dbReference type="SAM" id="Phobius"/>
    </source>
</evidence>
<keyword evidence="1" id="KW-0472">Membrane</keyword>